<dbReference type="PANTHER" id="PTHR13696">
    <property type="entry name" value="P-LOOP CONTAINING NUCLEOSIDE TRIPHOSPHATE HYDROLASE"/>
    <property type="match status" value="1"/>
</dbReference>
<protein>
    <recommendedName>
        <fullName evidence="1">CobQ/CobB/MinD/ParA nucleotide binding domain-containing protein</fullName>
    </recommendedName>
</protein>
<dbReference type="RefSeq" id="WP_182663779.1">
    <property type="nucleotide sequence ID" value="NZ_JACIVI010000002.1"/>
</dbReference>
<dbReference type="EMBL" id="JACIVI010000002">
    <property type="protein sequence ID" value="MBB1162156.1"/>
    <property type="molecule type" value="Genomic_DNA"/>
</dbReference>
<dbReference type="AlphaFoldDB" id="A0A839HKA7"/>
<gene>
    <name evidence="2" type="ORF">H4F90_09195</name>
</gene>
<dbReference type="InterPro" id="IPR002586">
    <property type="entry name" value="CobQ/CobB/MinD/ParA_Nub-bd_dom"/>
</dbReference>
<dbReference type="InterPro" id="IPR027417">
    <property type="entry name" value="P-loop_NTPase"/>
</dbReference>
<reference evidence="2 3" key="1">
    <citation type="submission" date="2020-08" db="EMBL/GenBank/DDBJ databases">
        <title>Aquariorum lacteus gen. nov., sp. nov., a new member of the family Comamonadaceae, isolated from freshwater aquarium.</title>
        <authorList>
            <person name="Chun S.-J."/>
        </authorList>
    </citation>
    <scope>NUCLEOTIDE SEQUENCE [LARGE SCALE GENOMIC DNA]</scope>
    <source>
        <strain evidence="2 3">SJAQ100</strain>
    </source>
</reference>
<sequence>MDKVMQADRIALYRRLGLGEAGLVGRPFTARLDPPHPAAPAADGERVPRVLLHSLQGGVGSSTLAVGLACQFARAGLQSRLLDLGRQNQVSFYFQEIEALPNAEAAWLDGRRFGRRLGVMCPPAGREIDLDEQARQCMDLFGDPSDRSFLVADLPAAGHARWPALLGQVDLAVLPLRPDLFALQAADRLLRAVEAAGAPALFVLNGFDPGLRAHRSVRQALAEMLGPRLLDPCLPHDTGLADRHMACEPLEADLYRSPGFQALYARCALAAMRRLAHS</sequence>
<proteinExistence type="predicted"/>
<dbReference type="SUPFAM" id="SSF52540">
    <property type="entry name" value="P-loop containing nucleoside triphosphate hydrolases"/>
    <property type="match status" value="1"/>
</dbReference>
<evidence type="ECO:0000313" key="3">
    <source>
        <dbReference type="Proteomes" id="UP000586093"/>
    </source>
</evidence>
<dbReference type="Gene3D" id="3.40.50.300">
    <property type="entry name" value="P-loop containing nucleotide triphosphate hydrolases"/>
    <property type="match status" value="1"/>
</dbReference>
<dbReference type="PANTHER" id="PTHR13696:SF99">
    <property type="entry name" value="COBYRINIC ACID AC-DIAMIDE SYNTHASE"/>
    <property type="match status" value="1"/>
</dbReference>
<comment type="caution">
    <text evidence="2">The sequence shown here is derived from an EMBL/GenBank/DDBJ whole genome shotgun (WGS) entry which is preliminary data.</text>
</comment>
<accession>A0A839HKA7</accession>
<dbReference type="Proteomes" id="UP000586093">
    <property type="component" value="Unassembled WGS sequence"/>
</dbReference>
<feature type="domain" description="CobQ/CobB/MinD/ParA nucleotide binding" evidence="1">
    <location>
        <begin position="54"/>
        <end position="242"/>
    </location>
</feature>
<organism evidence="2 3">
    <name type="scientific">Aquariibacter albus</name>
    <dbReference type="NCBI Taxonomy" id="2759899"/>
    <lineage>
        <taxon>Bacteria</taxon>
        <taxon>Pseudomonadati</taxon>
        <taxon>Pseudomonadota</taxon>
        <taxon>Betaproteobacteria</taxon>
        <taxon>Burkholderiales</taxon>
        <taxon>Sphaerotilaceae</taxon>
        <taxon>Aquariibacter</taxon>
    </lineage>
</organism>
<evidence type="ECO:0000259" key="1">
    <source>
        <dbReference type="Pfam" id="PF01656"/>
    </source>
</evidence>
<name>A0A839HKA7_9BURK</name>
<dbReference type="InterPro" id="IPR050678">
    <property type="entry name" value="DNA_Partitioning_ATPase"/>
</dbReference>
<evidence type="ECO:0000313" key="2">
    <source>
        <dbReference type="EMBL" id="MBB1162156.1"/>
    </source>
</evidence>
<dbReference type="Pfam" id="PF01656">
    <property type="entry name" value="CbiA"/>
    <property type="match status" value="1"/>
</dbReference>
<keyword evidence="3" id="KW-1185">Reference proteome</keyword>